<dbReference type="Proteomes" id="UP000622890">
    <property type="component" value="Unassembled WGS sequence"/>
</dbReference>
<dbReference type="InterPro" id="IPR000531">
    <property type="entry name" value="Beta-barrel_TonB"/>
</dbReference>
<dbReference type="Gene3D" id="2.170.130.10">
    <property type="entry name" value="TonB-dependent receptor, plug domain"/>
    <property type="match status" value="1"/>
</dbReference>
<name>A0A934ST33_9BURK</name>
<feature type="chain" id="PRO_5036932290" evidence="14">
    <location>
        <begin position="31"/>
        <end position="627"/>
    </location>
</feature>
<sequence length="627" mass="67215">MTSTITMKAVASRRLLAVAVAAAWSCHAFAQSEPALSRVEVTSARAPQPVRDALADTSVISADEIAASGQTSLVELLRQQRGIEVSMSGGPGTQSSVFLRGTANNQNLVLIDGVRVGSSAFGGATWQALPLTQIDHIEIVRGPLSTLYGADAVGGVIQIFTKRGEGAPQANLSAGLGSYRTRELSGGLSGGTGGDHPFSYALQVGTERSDGFNATKPSSNPYSSFNPDRDGYVRDSASGRFALGLAAGHELGFSFLQSRLNGQFDAGMPYGDDRTVSKVGVYALTSRNQFLPNWKSTLQLARSTDRTDTQALAFGDSAAHTRQDQLSWQNDITLGTDLLQLLAERRVEHVDTDPTSGVVASRGTNAFAAIYQLRRGAHLASASLRNDDNSQFGSKTTGSIAYGYKFSEAWKANASYGTSFRAPTFFELYYPGYGLPTLKPESGRNLEAGVSYASGRNTATATIYRNRVSDLIVNAFPCPVISDAYTYGCAYNVNEALITGITLGASTGFGPYTVRGSLDVQDPHDANTGKQLARRSRQHGVVAFEYASGKLRGGVETEFSGKRYDDPDNQVRLGGYALLNLVGSYAINRDWTVVARWNNVLNKDYELVKDYATAGSNVFVALRYGWR</sequence>
<accession>A0A934ST33</accession>
<dbReference type="AlphaFoldDB" id="A0A934ST33"/>
<keyword evidence="8 13" id="KW-0798">TonB box</keyword>
<dbReference type="PROSITE" id="PS52016">
    <property type="entry name" value="TONB_DEPENDENT_REC_3"/>
    <property type="match status" value="1"/>
</dbReference>
<comment type="subcellular location">
    <subcellularLocation>
        <location evidence="1 12">Cell outer membrane</location>
        <topology evidence="1 12">Multi-pass membrane protein</topology>
    </subcellularLocation>
</comment>
<evidence type="ECO:0000256" key="14">
    <source>
        <dbReference type="SAM" id="SignalP"/>
    </source>
</evidence>
<organism evidence="17 18">
    <name type="scientific">Noviherbaspirillum pedocola</name>
    <dbReference type="NCBI Taxonomy" id="2801341"/>
    <lineage>
        <taxon>Bacteria</taxon>
        <taxon>Pseudomonadati</taxon>
        <taxon>Pseudomonadota</taxon>
        <taxon>Betaproteobacteria</taxon>
        <taxon>Burkholderiales</taxon>
        <taxon>Oxalobacteraceae</taxon>
        <taxon>Noviherbaspirillum</taxon>
    </lineage>
</organism>
<keyword evidence="6 14" id="KW-0732">Signal</keyword>
<evidence type="ECO:0000259" key="16">
    <source>
        <dbReference type="Pfam" id="PF07715"/>
    </source>
</evidence>
<keyword evidence="18" id="KW-1185">Reference proteome</keyword>
<dbReference type="InterPro" id="IPR037066">
    <property type="entry name" value="Plug_dom_sf"/>
</dbReference>
<keyword evidence="3 12" id="KW-0813">Transport</keyword>
<keyword evidence="5 12" id="KW-0812">Transmembrane</keyword>
<evidence type="ECO:0000256" key="3">
    <source>
        <dbReference type="ARBA" id="ARBA00022448"/>
    </source>
</evidence>
<keyword evidence="11 12" id="KW-0998">Cell outer membrane</keyword>
<comment type="caution">
    <text evidence="17">The sequence shown here is derived from an EMBL/GenBank/DDBJ whole genome shotgun (WGS) entry which is preliminary data.</text>
</comment>
<evidence type="ECO:0000256" key="6">
    <source>
        <dbReference type="ARBA" id="ARBA00022729"/>
    </source>
</evidence>
<dbReference type="InterPro" id="IPR039426">
    <property type="entry name" value="TonB-dep_rcpt-like"/>
</dbReference>
<evidence type="ECO:0000256" key="8">
    <source>
        <dbReference type="ARBA" id="ARBA00023077"/>
    </source>
</evidence>
<dbReference type="InterPro" id="IPR012910">
    <property type="entry name" value="Plug_dom"/>
</dbReference>
<evidence type="ECO:0000256" key="13">
    <source>
        <dbReference type="RuleBase" id="RU003357"/>
    </source>
</evidence>
<evidence type="ECO:0000256" key="1">
    <source>
        <dbReference type="ARBA" id="ARBA00004571"/>
    </source>
</evidence>
<comment type="similarity">
    <text evidence="2 12 13">Belongs to the TonB-dependent receptor family.</text>
</comment>
<dbReference type="Pfam" id="PF07715">
    <property type="entry name" value="Plug"/>
    <property type="match status" value="1"/>
</dbReference>
<dbReference type="Pfam" id="PF00593">
    <property type="entry name" value="TonB_dep_Rec_b-barrel"/>
    <property type="match status" value="1"/>
</dbReference>
<gene>
    <name evidence="17" type="ORF">JJB74_16760</name>
</gene>
<keyword evidence="4 12" id="KW-1134">Transmembrane beta strand</keyword>
<dbReference type="PANTHER" id="PTHR30069:SF53">
    <property type="entry name" value="COLICIN I RECEPTOR-RELATED"/>
    <property type="match status" value="1"/>
</dbReference>
<evidence type="ECO:0000259" key="15">
    <source>
        <dbReference type="Pfam" id="PF00593"/>
    </source>
</evidence>
<feature type="domain" description="TonB-dependent receptor plug" evidence="16">
    <location>
        <begin position="50"/>
        <end position="156"/>
    </location>
</feature>
<protein>
    <submittedName>
        <fullName evidence="17">TonB-dependent receptor</fullName>
    </submittedName>
</protein>
<dbReference type="PANTHER" id="PTHR30069">
    <property type="entry name" value="TONB-DEPENDENT OUTER MEMBRANE RECEPTOR"/>
    <property type="match status" value="1"/>
</dbReference>
<evidence type="ECO:0000256" key="9">
    <source>
        <dbReference type="ARBA" id="ARBA00023136"/>
    </source>
</evidence>
<evidence type="ECO:0000313" key="17">
    <source>
        <dbReference type="EMBL" id="MBK4736276.1"/>
    </source>
</evidence>
<dbReference type="GO" id="GO:0009279">
    <property type="term" value="C:cell outer membrane"/>
    <property type="evidence" value="ECO:0007669"/>
    <property type="project" value="UniProtKB-SubCell"/>
</dbReference>
<evidence type="ECO:0000256" key="12">
    <source>
        <dbReference type="PROSITE-ProRule" id="PRU01360"/>
    </source>
</evidence>
<dbReference type="Gene3D" id="2.40.170.20">
    <property type="entry name" value="TonB-dependent receptor, beta-barrel domain"/>
    <property type="match status" value="1"/>
</dbReference>
<evidence type="ECO:0000256" key="2">
    <source>
        <dbReference type="ARBA" id="ARBA00009810"/>
    </source>
</evidence>
<keyword evidence="7" id="KW-0406">Ion transport</keyword>
<dbReference type="InterPro" id="IPR036942">
    <property type="entry name" value="Beta-barrel_TonB_sf"/>
</dbReference>
<evidence type="ECO:0000256" key="7">
    <source>
        <dbReference type="ARBA" id="ARBA00023065"/>
    </source>
</evidence>
<evidence type="ECO:0000256" key="5">
    <source>
        <dbReference type="ARBA" id="ARBA00022692"/>
    </source>
</evidence>
<keyword evidence="9 12" id="KW-0472">Membrane</keyword>
<evidence type="ECO:0000256" key="11">
    <source>
        <dbReference type="ARBA" id="ARBA00023237"/>
    </source>
</evidence>
<evidence type="ECO:0000256" key="10">
    <source>
        <dbReference type="ARBA" id="ARBA00023170"/>
    </source>
</evidence>
<dbReference type="SUPFAM" id="SSF56935">
    <property type="entry name" value="Porins"/>
    <property type="match status" value="1"/>
</dbReference>
<keyword evidence="10 17" id="KW-0675">Receptor</keyword>
<feature type="signal peptide" evidence="14">
    <location>
        <begin position="1"/>
        <end position="30"/>
    </location>
</feature>
<dbReference type="GO" id="GO:0015889">
    <property type="term" value="P:cobalamin transport"/>
    <property type="evidence" value="ECO:0007669"/>
    <property type="project" value="TreeGrafter"/>
</dbReference>
<dbReference type="GO" id="GO:0006811">
    <property type="term" value="P:monoatomic ion transport"/>
    <property type="evidence" value="ECO:0007669"/>
    <property type="project" value="UniProtKB-KW"/>
</dbReference>
<reference evidence="17" key="1">
    <citation type="submission" date="2021-01" db="EMBL/GenBank/DDBJ databases">
        <title>Genome sequence of strain Noviherbaspirillum sp. DKR-6.</title>
        <authorList>
            <person name="Chaudhary D.K."/>
        </authorList>
    </citation>
    <scope>NUCLEOTIDE SEQUENCE</scope>
    <source>
        <strain evidence="17">DKR-6</strain>
    </source>
</reference>
<evidence type="ECO:0000313" key="18">
    <source>
        <dbReference type="Proteomes" id="UP000622890"/>
    </source>
</evidence>
<feature type="domain" description="TonB-dependent receptor-like beta-barrel" evidence="15">
    <location>
        <begin position="201"/>
        <end position="600"/>
    </location>
</feature>
<evidence type="ECO:0000256" key="4">
    <source>
        <dbReference type="ARBA" id="ARBA00022452"/>
    </source>
</evidence>
<dbReference type="EMBL" id="JAEPBG010000007">
    <property type="protein sequence ID" value="MBK4736276.1"/>
    <property type="molecule type" value="Genomic_DNA"/>
</dbReference>
<proteinExistence type="inferred from homology"/>